<reference evidence="2" key="1">
    <citation type="submission" date="2019-11" db="EMBL/GenBank/DDBJ databases">
        <authorList>
            <person name="Feng L."/>
        </authorList>
    </citation>
    <scope>NUCLEOTIDE SEQUENCE</scope>
    <source>
        <strain evidence="2">ElimosumLFYP34</strain>
    </source>
</reference>
<dbReference type="InterPro" id="IPR001647">
    <property type="entry name" value="HTH_TetR"/>
</dbReference>
<dbReference type="AlphaFoldDB" id="A0A6N3C4J0"/>
<keyword evidence="1" id="KW-0238">DNA-binding</keyword>
<dbReference type="GO" id="GO:0003677">
    <property type="term" value="F:DNA binding"/>
    <property type="evidence" value="ECO:0007669"/>
    <property type="project" value="UniProtKB-KW"/>
</dbReference>
<name>A0A6N3C4J0_EUBLI</name>
<dbReference type="Pfam" id="PF00440">
    <property type="entry name" value="TetR_N"/>
    <property type="match status" value="1"/>
</dbReference>
<dbReference type="SUPFAM" id="SSF46689">
    <property type="entry name" value="Homeodomain-like"/>
    <property type="match status" value="1"/>
</dbReference>
<evidence type="ECO:0000313" key="2">
    <source>
        <dbReference type="EMBL" id="VYU10932.1"/>
    </source>
</evidence>
<sequence>MAQYKNGIETKKKILQTSRELFYRYGYRQTTIAMIAEKADIPVGLVNYYYKKEALVGSIYHEFILAINEMVDDQLAAQLENHLQKHILFNHIFYIKIFEDPANKSLYELLLTKDLVLKETHQFVRESMMAVISEFDLHIQKEVFQKLMIAEYGARKYLLKDCFETLDPVKSKDFINFLATITVRLAGIDTNIIEKNLIKADRLLKLLDTSDICFLIKKDC</sequence>
<dbReference type="EMBL" id="CACRTR010000008">
    <property type="protein sequence ID" value="VYU10932.1"/>
    <property type="molecule type" value="Genomic_DNA"/>
</dbReference>
<dbReference type="Gene3D" id="1.10.357.10">
    <property type="entry name" value="Tetracycline Repressor, domain 2"/>
    <property type="match status" value="1"/>
</dbReference>
<gene>
    <name evidence="2" type="ORF">ELLFYP34_02709</name>
</gene>
<evidence type="ECO:0000256" key="1">
    <source>
        <dbReference type="ARBA" id="ARBA00023125"/>
    </source>
</evidence>
<accession>A0A6N3C4J0</accession>
<proteinExistence type="predicted"/>
<protein>
    <submittedName>
        <fullName evidence="2">Bacterial regulatory proteins, tetR family</fullName>
    </submittedName>
</protein>
<dbReference type="SMR" id="A0A6N3C4J0"/>
<organism evidence="2">
    <name type="scientific">Eubacterium limosum</name>
    <dbReference type="NCBI Taxonomy" id="1736"/>
    <lineage>
        <taxon>Bacteria</taxon>
        <taxon>Bacillati</taxon>
        <taxon>Bacillota</taxon>
        <taxon>Clostridia</taxon>
        <taxon>Eubacteriales</taxon>
        <taxon>Eubacteriaceae</taxon>
        <taxon>Eubacterium</taxon>
    </lineage>
</organism>
<dbReference type="InterPro" id="IPR009057">
    <property type="entry name" value="Homeodomain-like_sf"/>
</dbReference>